<proteinExistence type="predicted"/>
<dbReference type="InterPro" id="IPR050754">
    <property type="entry name" value="FKBP4/5/8-like"/>
</dbReference>
<accession>A0AAV2UYC8</accession>
<dbReference type="SUPFAM" id="SSF48452">
    <property type="entry name" value="TPR-like"/>
    <property type="match status" value="1"/>
</dbReference>
<dbReference type="Gene3D" id="1.25.40.10">
    <property type="entry name" value="Tetratricopeptide repeat domain"/>
    <property type="match status" value="1"/>
</dbReference>
<protein>
    <recommendedName>
        <fullName evidence="3">Tryptophan halogenase</fullName>
    </recommendedName>
</protein>
<evidence type="ECO:0000313" key="1">
    <source>
        <dbReference type="EMBL" id="CCD06075.1"/>
    </source>
</evidence>
<dbReference type="AlphaFoldDB" id="A0AAV2UYC8"/>
<dbReference type="InterPro" id="IPR011990">
    <property type="entry name" value="TPR-like_helical_dom_sf"/>
</dbReference>
<sequence length="554" mass="62760">MKDFVIVGAGPIGLYWAARLAQIKESSGLPINIVVIDPRAGNYNRERIVSNEAIKSISSRFSISMPSGKGIPSEAMYIRDFEKSLYEYCESRGVQFKKGTFSGLSDNLVSYKDTKENIRTVKCDMVVDCSGSNRMVLKETNRLLGKEVFEIKTLGKNPHTNHFSCYMSLSTEEAKKLLIPDEIDPLLQAKQLCKLRQKYDWPNFSFPVVDIRSAKNEEGGVNYFIYYEVPDNLKDKEESVQIEFLKDLLKLKYGFEDIDFTIHSFGHFPVCPKYVDKPFYLGEDLPVVLAGGDCQIEPDYRKGIGIESGIERANFLFDTVHGTSKGLGFLFDNYYQQVARYVGYHGNLIEQFYLQRVDNIKGSSLEQAKKILCSACGSVKEIEDVAAIAGELKLLGNELFKKPNYEGALECYLNAIHLYQSFEKALPLTMDFVTLHSNACQTCLKLKEYGQCINLANEGIKAYAEIKAEDKDMLFKLLFRKASALVELGNGLDAKTQRKEFDEALKDLKETYELMQENSGVNNTAFVKQIQTKIVTIEKKLPPPQEEINKIEFI</sequence>
<dbReference type="PANTHER" id="PTHR46512">
    <property type="entry name" value="PEPTIDYLPROLYL ISOMERASE"/>
    <property type="match status" value="1"/>
</dbReference>
<dbReference type="KEGG" id="lpo:LPO_2076"/>
<dbReference type="Proteomes" id="UP000010102">
    <property type="component" value="Chromosome"/>
</dbReference>
<gene>
    <name evidence="1" type="ORF">LPO_2076</name>
</gene>
<dbReference type="InterPro" id="IPR036188">
    <property type="entry name" value="FAD/NAD-bd_sf"/>
</dbReference>
<dbReference type="PANTHER" id="PTHR46512:SF9">
    <property type="entry name" value="PEPTIDYLPROLYL ISOMERASE"/>
    <property type="match status" value="1"/>
</dbReference>
<reference evidence="1 2" key="1">
    <citation type="submission" date="2011-07" db="EMBL/GenBank/DDBJ databases">
        <authorList>
            <person name="Genoscope - CEA"/>
        </authorList>
    </citation>
    <scope>NUCLEOTIDE SEQUENCE [LARGE SCALE GENOMIC DNA]</scope>
    <source>
        <strain evidence="2">lorraine</strain>
    </source>
</reference>
<organism evidence="1 2">
    <name type="scientific">Legionella pneumophila subsp. pneumophila</name>
    <dbReference type="NCBI Taxonomy" id="91891"/>
    <lineage>
        <taxon>Bacteria</taxon>
        <taxon>Pseudomonadati</taxon>
        <taxon>Pseudomonadota</taxon>
        <taxon>Gammaproteobacteria</taxon>
        <taxon>Legionellales</taxon>
        <taxon>Legionellaceae</taxon>
        <taxon>Legionella</taxon>
    </lineage>
</organism>
<dbReference type="SUPFAM" id="SSF51905">
    <property type="entry name" value="FAD/NAD(P)-binding domain"/>
    <property type="match status" value="1"/>
</dbReference>
<dbReference type="RefSeq" id="WP_014842031.1">
    <property type="nucleotide sequence ID" value="NC_018139.1"/>
</dbReference>
<evidence type="ECO:0008006" key="3">
    <source>
        <dbReference type="Google" id="ProtNLM"/>
    </source>
</evidence>
<dbReference type="Gene3D" id="3.50.50.60">
    <property type="entry name" value="FAD/NAD(P)-binding domain"/>
    <property type="match status" value="1"/>
</dbReference>
<dbReference type="EMBL" id="FQ958210">
    <property type="protein sequence ID" value="CCD06075.1"/>
    <property type="molecule type" value="Genomic_DNA"/>
</dbReference>
<name>A0AAV2UYC8_LEGPN</name>
<evidence type="ECO:0000313" key="2">
    <source>
        <dbReference type="Proteomes" id="UP000010102"/>
    </source>
</evidence>